<accession>A0ABW0HM86</accession>
<keyword evidence="2" id="KW-1185">Reference proteome</keyword>
<sequence length="177" mass="20024">MNAESVKIGDVLQQIYWFSESIHSARKMARFIVERGGLGEYAEPETSGRYQGQPKVMTLISYVFQCYAESRIAHLQLTDDHDCLLTPVIHPHVLVNHCKSRNPVKFLGIRAAKAGERFGFTIWDGDGAPSNVRDWTGTVMRKQSMYSGGPIEYILKRDIDGQLIKLQKDFLIPLQPA</sequence>
<dbReference type="Proteomes" id="UP001596113">
    <property type="component" value="Unassembled WGS sequence"/>
</dbReference>
<comment type="caution">
    <text evidence="1">The sequence shown here is derived from an EMBL/GenBank/DDBJ whole genome shotgun (WGS) entry which is preliminary data.</text>
</comment>
<proteinExistence type="predicted"/>
<evidence type="ECO:0000313" key="1">
    <source>
        <dbReference type="EMBL" id="MFC5402354.1"/>
    </source>
</evidence>
<evidence type="ECO:0000313" key="2">
    <source>
        <dbReference type="Proteomes" id="UP001596113"/>
    </source>
</evidence>
<organism evidence="1 2">
    <name type="scientific">Cohnella soli</name>
    <dbReference type="NCBI Taxonomy" id="425005"/>
    <lineage>
        <taxon>Bacteria</taxon>
        <taxon>Bacillati</taxon>
        <taxon>Bacillota</taxon>
        <taxon>Bacilli</taxon>
        <taxon>Bacillales</taxon>
        <taxon>Paenibacillaceae</taxon>
        <taxon>Cohnella</taxon>
    </lineage>
</organism>
<reference evidence="2" key="1">
    <citation type="journal article" date="2019" name="Int. J. Syst. Evol. Microbiol.">
        <title>The Global Catalogue of Microorganisms (GCM) 10K type strain sequencing project: providing services to taxonomists for standard genome sequencing and annotation.</title>
        <authorList>
            <consortium name="The Broad Institute Genomics Platform"/>
            <consortium name="The Broad Institute Genome Sequencing Center for Infectious Disease"/>
            <person name="Wu L."/>
            <person name="Ma J."/>
        </authorList>
    </citation>
    <scope>NUCLEOTIDE SEQUENCE [LARGE SCALE GENOMIC DNA]</scope>
    <source>
        <strain evidence="2">CGMCC 1.18575</strain>
    </source>
</reference>
<dbReference type="EMBL" id="JBHSMI010000012">
    <property type="protein sequence ID" value="MFC5402354.1"/>
    <property type="molecule type" value="Genomic_DNA"/>
</dbReference>
<dbReference type="RefSeq" id="WP_378130725.1">
    <property type="nucleotide sequence ID" value="NZ_JBHSMI010000012.1"/>
</dbReference>
<gene>
    <name evidence="1" type="ORF">ACFPOF_06355</name>
</gene>
<protein>
    <submittedName>
        <fullName evidence="1">Uncharacterized protein</fullName>
    </submittedName>
</protein>
<name>A0ABW0HM86_9BACL</name>